<dbReference type="AlphaFoldDB" id="A0AAV0ECG4"/>
<feature type="compositionally biased region" description="Polar residues" evidence="1">
    <location>
        <begin position="1"/>
        <end position="22"/>
    </location>
</feature>
<keyword evidence="3" id="KW-1185">Reference proteome</keyword>
<accession>A0AAV0ECG4</accession>
<comment type="caution">
    <text evidence="2">The sequence shown here is derived from an EMBL/GenBank/DDBJ whole genome shotgun (WGS) entry which is preliminary data.</text>
</comment>
<evidence type="ECO:0000313" key="2">
    <source>
        <dbReference type="EMBL" id="CAH9121574.1"/>
    </source>
</evidence>
<dbReference type="Proteomes" id="UP001152523">
    <property type="component" value="Unassembled WGS sequence"/>
</dbReference>
<gene>
    <name evidence="2" type="ORF">CEPIT_LOCUS23796</name>
</gene>
<feature type="region of interest" description="Disordered" evidence="1">
    <location>
        <begin position="1"/>
        <end position="123"/>
    </location>
</feature>
<name>A0AAV0ECG4_9ASTE</name>
<proteinExistence type="predicted"/>
<protein>
    <submittedName>
        <fullName evidence="2">Uncharacterized protein</fullName>
    </submittedName>
</protein>
<sequence length="123" mass="13828">MSNSPAISGHQSTTTFRPQLSQPHHRAMRPPLPAPYPKHHRRSKSADSKSRSKFDGRKCSFGDRHEEDSNRPYEDEDNCAPHLRQSYCGPTASKNRSKRKKEEEEVSGAANLLEQPGAATTCR</sequence>
<dbReference type="EMBL" id="CAMAPF010000921">
    <property type="protein sequence ID" value="CAH9121574.1"/>
    <property type="molecule type" value="Genomic_DNA"/>
</dbReference>
<evidence type="ECO:0000256" key="1">
    <source>
        <dbReference type="SAM" id="MobiDB-lite"/>
    </source>
</evidence>
<feature type="compositionally biased region" description="Basic and acidic residues" evidence="1">
    <location>
        <begin position="44"/>
        <end position="73"/>
    </location>
</feature>
<evidence type="ECO:0000313" key="3">
    <source>
        <dbReference type="Proteomes" id="UP001152523"/>
    </source>
</evidence>
<organism evidence="2 3">
    <name type="scientific">Cuscuta epithymum</name>
    <dbReference type="NCBI Taxonomy" id="186058"/>
    <lineage>
        <taxon>Eukaryota</taxon>
        <taxon>Viridiplantae</taxon>
        <taxon>Streptophyta</taxon>
        <taxon>Embryophyta</taxon>
        <taxon>Tracheophyta</taxon>
        <taxon>Spermatophyta</taxon>
        <taxon>Magnoliopsida</taxon>
        <taxon>eudicotyledons</taxon>
        <taxon>Gunneridae</taxon>
        <taxon>Pentapetalae</taxon>
        <taxon>asterids</taxon>
        <taxon>lamiids</taxon>
        <taxon>Solanales</taxon>
        <taxon>Convolvulaceae</taxon>
        <taxon>Cuscuteae</taxon>
        <taxon>Cuscuta</taxon>
        <taxon>Cuscuta subgen. Cuscuta</taxon>
    </lineage>
</organism>
<reference evidence="2" key="1">
    <citation type="submission" date="2022-07" db="EMBL/GenBank/DDBJ databases">
        <authorList>
            <person name="Macas J."/>
            <person name="Novak P."/>
            <person name="Neumann P."/>
        </authorList>
    </citation>
    <scope>NUCLEOTIDE SEQUENCE</scope>
</reference>